<evidence type="ECO:0000313" key="2">
    <source>
        <dbReference type="Proteomes" id="UP000187455"/>
    </source>
</evidence>
<protein>
    <recommendedName>
        <fullName evidence="3">Reverse transcriptase domain-containing protein</fullName>
    </recommendedName>
</protein>
<dbReference type="STRING" id="133383.A0A1R0GM94"/>
<name>A0A1R0GM94_9FUNG</name>
<sequence length="67" mass="7276">MVNQKSFGRQQSMLCKLKAIGIGGKLLNAIWGLYRSPKIAVRIGDDVSKPTYNLCGLRQGCPASPIL</sequence>
<comment type="caution">
    <text evidence="1">The sequence shown here is derived from an EMBL/GenBank/DDBJ whole genome shotgun (WGS) entry which is preliminary data.</text>
</comment>
<reference evidence="1 2" key="1">
    <citation type="journal article" date="2016" name="Mol. Biol. Evol.">
        <title>Genome-Wide Survey of Gut Fungi (Harpellales) Reveals the First Horizontally Transferred Ubiquitin Gene from a Mosquito Host.</title>
        <authorList>
            <person name="Wang Y."/>
            <person name="White M.M."/>
            <person name="Kvist S."/>
            <person name="Moncalvo J.M."/>
        </authorList>
    </citation>
    <scope>NUCLEOTIDE SEQUENCE [LARGE SCALE GENOMIC DNA]</scope>
    <source>
        <strain evidence="1 2">ALG-7-W6</strain>
    </source>
</reference>
<evidence type="ECO:0000313" key="1">
    <source>
        <dbReference type="EMBL" id="OLY78002.1"/>
    </source>
</evidence>
<dbReference type="OrthoDB" id="5534248at2759"/>
<feature type="non-terminal residue" evidence="1">
    <location>
        <position position="67"/>
    </location>
</feature>
<organism evidence="1 2">
    <name type="scientific">Smittium mucronatum</name>
    <dbReference type="NCBI Taxonomy" id="133383"/>
    <lineage>
        <taxon>Eukaryota</taxon>
        <taxon>Fungi</taxon>
        <taxon>Fungi incertae sedis</taxon>
        <taxon>Zoopagomycota</taxon>
        <taxon>Kickxellomycotina</taxon>
        <taxon>Harpellomycetes</taxon>
        <taxon>Harpellales</taxon>
        <taxon>Legeriomycetaceae</taxon>
        <taxon>Smittium</taxon>
    </lineage>
</organism>
<dbReference type="AlphaFoldDB" id="A0A1R0GM94"/>
<dbReference type="EMBL" id="LSSL01007429">
    <property type="protein sequence ID" value="OLY78002.1"/>
    <property type="molecule type" value="Genomic_DNA"/>
</dbReference>
<keyword evidence="2" id="KW-1185">Reference proteome</keyword>
<gene>
    <name evidence="1" type="ORF">AYI68_g7958</name>
</gene>
<dbReference type="Proteomes" id="UP000187455">
    <property type="component" value="Unassembled WGS sequence"/>
</dbReference>
<proteinExistence type="predicted"/>
<accession>A0A1R0GM94</accession>
<evidence type="ECO:0008006" key="3">
    <source>
        <dbReference type="Google" id="ProtNLM"/>
    </source>
</evidence>